<evidence type="ECO:0000313" key="2">
    <source>
        <dbReference type="Proteomes" id="UP000887159"/>
    </source>
</evidence>
<proteinExistence type="predicted"/>
<comment type="caution">
    <text evidence="1">The sequence shown here is derived from an EMBL/GenBank/DDBJ whole genome shotgun (WGS) entry which is preliminary data.</text>
</comment>
<protein>
    <submittedName>
        <fullName evidence="1">HTH_Tnp_Tc3_2 domain-containing protein</fullName>
    </submittedName>
</protein>
<name>A0A8X6VE48_TRICX</name>
<gene>
    <name evidence="1" type="primary">NCL1_53147</name>
    <name evidence="1" type="ORF">TNCV_3506601</name>
</gene>
<organism evidence="1 2">
    <name type="scientific">Trichonephila clavipes</name>
    <name type="common">Golden silk orbweaver</name>
    <name type="synonym">Nephila clavipes</name>
    <dbReference type="NCBI Taxonomy" id="2585209"/>
    <lineage>
        <taxon>Eukaryota</taxon>
        <taxon>Metazoa</taxon>
        <taxon>Ecdysozoa</taxon>
        <taxon>Arthropoda</taxon>
        <taxon>Chelicerata</taxon>
        <taxon>Arachnida</taxon>
        <taxon>Araneae</taxon>
        <taxon>Araneomorphae</taxon>
        <taxon>Entelegynae</taxon>
        <taxon>Araneoidea</taxon>
        <taxon>Nephilidae</taxon>
        <taxon>Trichonephila</taxon>
    </lineage>
</organism>
<reference evidence="1" key="1">
    <citation type="submission" date="2020-08" db="EMBL/GenBank/DDBJ databases">
        <title>Multicomponent nature underlies the extraordinary mechanical properties of spider dragline silk.</title>
        <authorList>
            <person name="Kono N."/>
            <person name="Nakamura H."/>
            <person name="Mori M."/>
            <person name="Yoshida Y."/>
            <person name="Ohtoshi R."/>
            <person name="Malay A.D."/>
            <person name="Moran D.A.P."/>
            <person name="Tomita M."/>
            <person name="Numata K."/>
            <person name="Arakawa K."/>
        </authorList>
    </citation>
    <scope>NUCLEOTIDE SEQUENCE</scope>
</reference>
<evidence type="ECO:0000313" key="1">
    <source>
        <dbReference type="EMBL" id="GFY02780.1"/>
    </source>
</evidence>
<dbReference type="Proteomes" id="UP000887159">
    <property type="component" value="Unassembled WGS sequence"/>
</dbReference>
<keyword evidence="2" id="KW-1185">Reference proteome</keyword>
<accession>A0A8X6VE48</accession>
<dbReference type="EMBL" id="BMAU01021233">
    <property type="protein sequence ID" value="GFY02780.1"/>
    <property type="molecule type" value="Genomic_DNA"/>
</dbReference>
<sequence length="72" mass="8311">MTRVRSRNAYQYVSDFNKGRIVVYWNRGLSYNSIDARVGRNPMTVYRIWNRGVQDGNMERGGGSQQHLIASS</sequence>
<dbReference type="AlphaFoldDB" id="A0A8X6VE48"/>